<dbReference type="AlphaFoldDB" id="A0A0C2UBF1"/>
<dbReference type="STRING" id="272627.CCC_02272"/>
<dbReference type="Proteomes" id="UP000031971">
    <property type="component" value="Unassembled WGS sequence"/>
</dbReference>
<comment type="caution">
    <text evidence="2">The sequence shown here is derived from an EMBL/GenBank/DDBJ whole genome shotgun (WGS) entry which is preliminary data.</text>
</comment>
<feature type="region of interest" description="Disordered" evidence="1">
    <location>
        <begin position="1"/>
        <end position="36"/>
    </location>
</feature>
<evidence type="ECO:0000313" key="3">
    <source>
        <dbReference type="Proteomes" id="UP000031971"/>
    </source>
</evidence>
<name>A0A0C2UBF1_PARME</name>
<reference evidence="2 3" key="1">
    <citation type="submission" date="2015-01" db="EMBL/GenBank/DDBJ databases">
        <title>Genome Sequence of Magnetospirillum magnetotacticum Strain MS-1.</title>
        <authorList>
            <person name="Marinov G.K."/>
            <person name="Smalley M.D."/>
            <person name="DeSalvo G."/>
        </authorList>
    </citation>
    <scope>NUCLEOTIDE SEQUENCE [LARGE SCALE GENOMIC DNA]</scope>
    <source>
        <strain evidence="2 3">MS-1</strain>
    </source>
</reference>
<accession>A0A0C2UBF1</accession>
<organism evidence="2 3">
    <name type="scientific">Paramagnetospirillum magnetotacticum MS-1</name>
    <dbReference type="NCBI Taxonomy" id="272627"/>
    <lineage>
        <taxon>Bacteria</taxon>
        <taxon>Pseudomonadati</taxon>
        <taxon>Pseudomonadota</taxon>
        <taxon>Alphaproteobacteria</taxon>
        <taxon>Rhodospirillales</taxon>
        <taxon>Magnetospirillaceae</taxon>
        <taxon>Paramagnetospirillum</taxon>
    </lineage>
</organism>
<evidence type="ECO:0000313" key="2">
    <source>
        <dbReference type="EMBL" id="KIL98822.1"/>
    </source>
</evidence>
<feature type="compositionally biased region" description="Basic residues" evidence="1">
    <location>
        <begin position="27"/>
        <end position="36"/>
    </location>
</feature>
<gene>
    <name evidence="2" type="ORF">CCC_02272</name>
</gene>
<evidence type="ECO:0000256" key="1">
    <source>
        <dbReference type="SAM" id="MobiDB-lite"/>
    </source>
</evidence>
<protein>
    <submittedName>
        <fullName evidence="2">Uncharacterized protein</fullName>
    </submittedName>
</protein>
<dbReference type="EMBL" id="JXSL01000027">
    <property type="protein sequence ID" value="KIL98822.1"/>
    <property type="molecule type" value="Genomic_DNA"/>
</dbReference>
<keyword evidence="3" id="KW-1185">Reference proteome</keyword>
<proteinExistence type="predicted"/>
<sequence>MRRRRERGQRNLPIGFKRATRIWGGHRSTRAHATRYRVPRQPEARLGSAGSTAWREKSAVRASMRRLTPGFLRLSARGTTAGSG</sequence>